<protein>
    <submittedName>
        <fullName evidence="3">Restriction endonuclease</fullName>
    </submittedName>
</protein>
<feature type="domain" description="Treble clef zinc finger" evidence="2">
    <location>
        <begin position="179"/>
        <end position="231"/>
    </location>
</feature>
<feature type="domain" description="Treble clef zinc finger" evidence="2">
    <location>
        <begin position="404"/>
        <end position="455"/>
    </location>
</feature>
<reference evidence="3" key="1">
    <citation type="submission" date="2023-07" db="EMBL/GenBank/DDBJ databases">
        <authorList>
            <person name="Xia Y."/>
        </authorList>
    </citation>
    <scope>NUCLEOTIDE SEQUENCE</scope>
    <source>
        <strain evidence="3">F</strain>
    </source>
</reference>
<dbReference type="InterPro" id="IPR007569">
    <property type="entry name" value="DUF559"/>
</dbReference>
<accession>A0AA96ERX5</accession>
<keyword evidence="3" id="KW-0378">Hydrolase</keyword>
<feature type="domain" description="Treble clef zinc finger" evidence="2">
    <location>
        <begin position="254"/>
        <end position="306"/>
    </location>
</feature>
<dbReference type="Pfam" id="PF04480">
    <property type="entry name" value="DUF559"/>
    <property type="match status" value="1"/>
</dbReference>
<dbReference type="PANTHER" id="PTHR37317:SF1">
    <property type="entry name" value="ZINC-RIBBON DOMAIN-CONTAINING PROTEIN-RELATED"/>
    <property type="match status" value="1"/>
</dbReference>
<dbReference type="GO" id="GO:0004519">
    <property type="term" value="F:endonuclease activity"/>
    <property type="evidence" value="ECO:0007669"/>
    <property type="project" value="UniProtKB-KW"/>
</dbReference>
<keyword evidence="3" id="KW-0540">Nuclease</keyword>
<feature type="domain" description="Treble clef zinc finger" evidence="2">
    <location>
        <begin position="330"/>
        <end position="381"/>
    </location>
</feature>
<feature type="domain" description="DUF559" evidence="1">
    <location>
        <begin position="494"/>
        <end position="550"/>
    </location>
</feature>
<dbReference type="Gene3D" id="3.40.960.10">
    <property type="entry name" value="VSR Endonuclease"/>
    <property type="match status" value="1"/>
</dbReference>
<dbReference type="PANTHER" id="PTHR37317">
    <property type="entry name" value="BLR8090 PROTEIN"/>
    <property type="match status" value="1"/>
</dbReference>
<dbReference type="Pfam" id="PF14311">
    <property type="entry name" value="DUF4379"/>
    <property type="match status" value="5"/>
</dbReference>
<organism evidence="3">
    <name type="scientific">Marseillevirus sp</name>
    <dbReference type="NCBI Taxonomy" id="2809551"/>
    <lineage>
        <taxon>Viruses</taxon>
        <taxon>Varidnaviria</taxon>
        <taxon>Bamfordvirae</taxon>
        <taxon>Nucleocytoviricota</taxon>
        <taxon>Megaviricetes</taxon>
        <taxon>Pimascovirales</taxon>
        <taxon>Pimascovirales incertae sedis</taxon>
        <taxon>Marseilleviridae</taxon>
        <taxon>Marseillevirus</taxon>
    </lineage>
</organism>
<feature type="domain" description="Treble clef zinc finger" evidence="2">
    <location>
        <begin position="104"/>
        <end position="157"/>
    </location>
</feature>
<dbReference type="EMBL" id="OR343188">
    <property type="protein sequence ID" value="WNL49566.1"/>
    <property type="molecule type" value="Genomic_DNA"/>
</dbReference>
<gene>
    <name evidence="3" type="ORF">MarFTMF_050</name>
</gene>
<evidence type="ECO:0000259" key="2">
    <source>
        <dbReference type="Pfam" id="PF14311"/>
    </source>
</evidence>
<evidence type="ECO:0000313" key="3">
    <source>
        <dbReference type="EMBL" id="WNL49566.1"/>
    </source>
</evidence>
<sequence length="575" mass="66739">MDCESRTRGRLCGEKECKPCFKRSFASSDKVKYLKEGQGNPLLIAKNCNEKFSFVCGECGHDFEVSLNDISNGKFCPFCSNRRLCESNECERCFEKSFASSNKAEFWNFEKNKKSPREVFISSGKKYWFECGKCKHSFDAILNNVAKGCFCPFCSNRRLCSSDECKMCFEKSFASHDKAEFWSVEKNKQRPREVTASSHKKFWFKCGKCEHSFEAGLNKVSIGRFCPFCSSRQLCSSDECKTCFGKSFASSDKAEFWDLEKNKKSPREAFLSSTEQFWFRCGKCEHSFEARLDKVSGGHFCPFCSSRQLCLSDECKACFGKSFASSVQVKFWSFDKNKQKPRDVFASSGKKYWFECGKCKHLFGCGLNNISKGKFCPFCSNSKLCSSSECSICFEKSFASSDKAEFWSVEKNCRNPRDVFANSHKKFWFECEKKHKFSSVLYSISAGRWCPKCKHKTEAKLFSFLKENFEEPIHQFRVPWCKSPETDRELPFDFCVSKTIIELDGVQHYKQVSNWKSPEEQQKTDRYKEEQANKNGYSVLRILQEDVWNDKLDWKNLLLGHVKDYDEPIVKNLWE</sequence>
<name>A0AA96ERX5_9VIRU</name>
<dbReference type="InterPro" id="IPR025487">
    <property type="entry name" value="DUF4379"/>
</dbReference>
<keyword evidence="3" id="KW-0255">Endonuclease</keyword>
<evidence type="ECO:0000259" key="1">
    <source>
        <dbReference type="Pfam" id="PF04480"/>
    </source>
</evidence>
<proteinExistence type="predicted"/>